<reference evidence="2" key="1">
    <citation type="submission" date="2023-06" db="EMBL/GenBank/DDBJ databases">
        <authorList>
            <person name="Delattre M."/>
        </authorList>
    </citation>
    <scope>NUCLEOTIDE SEQUENCE</scope>
    <source>
        <strain evidence="2">AF72</strain>
    </source>
</reference>
<feature type="region of interest" description="Disordered" evidence="1">
    <location>
        <begin position="224"/>
        <end position="243"/>
    </location>
</feature>
<dbReference type="EMBL" id="CATQJA010002657">
    <property type="protein sequence ID" value="CAJ0579925.1"/>
    <property type="molecule type" value="Genomic_DNA"/>
</dbReference>
<evidence type="ECO:0000313" key="2">
    <source>
        <dbReference type="EMBL" id="CAJ0579925.1"/>
    </source>
</evidence>
<accession>A0AA36D4F6</accession>
<sequence length="386" mass="42887">MINDTSASEQTGITLFMCTVGFQVQQLHIEGQDDKLAMCAETVQHWLDRRELIEAQLDVHGLKDIAMTNSRPVASYVAQLAAFGTLVAAIGDVHRRDTLLSRSFSSLLLATNVQNIVVSTAADLAMAHIAEKIPPPYHVKLTEEILQRTATLLSSDHFHVRVSWAEKQLGRSQYTQSETYRLLYVILDSSYPIWRAIGYRAEPDAPAVLPFLRKVAACSQIRTATEKGGNSKEEDEAAGLEEKEGPGTLGLRIECRVGIGGYAGLRADSSHLMRLLQKCRQTVDGPDDCLVLHASDHSPRKRYVCTKCGTQASRLIDLEPHHRRCPFRGGGAGRVLDRADHSLVNTWYREFTQCFAEPDHECFINGLMIMKEDEMARAKSTPVPST</sequence>
<comment type="caution">
    <text evidence="2">The sequence shown here is derived from an EMBL/GenBank/DDBJ whole genome shotgun (WGS) entry which is preliminary data.</text>
</comment>
<evidence type="ECO:0000313" key="3">
    <source>
        <dbReference type="Proteomes" id="UP001177023"/>
    </source>
</evidence>
<organism evidence="2 3">
    <name type="scientific">Mesorhabditis spiculigera</name>
    <dbReference type="NCBI Taxonomy" id="96644"/>
    <lineage>
        <taxon>Eukaryota</taxon>
        <taxon>Metazoa</taxon>
        <taxon>Ecdysozoa</taxon>
        <taxon>Nematoda</taxon>
        <taxon>Chromadorea</taxon>
        <taxon>Rhabditida</taxon>
        <taxon>Rhabditina</taxon>
        <taxon>Rhabditomorpha</taxon>
        <taxon>Rhabditoidea</taxon>
        <taxon>Rhabditidae</taxon>
        <taxon>Mesorhabditinae</taxon>
        <taxon>Mesorhabditis</taxon>
    </lineage>
</organism>
<dbReference type="Proteomes" id="UP001177023">
    <property type="component" value="Unassembled WGS sequence"/>
</dbReference>
<evidence type="ECO:0000256" key="1">
    <source>
        <dbReference type="SAM" id="MobiDB-lite"/>
    </source>
</evidence>
<gene>
    <name evidence="2" type="ORF">MSPICULIGERA_LOCUS18128</name>
</gene>
<proteinExistence type="predicted"/>
<name>A0AA36D4F6_9BILA</name>
<keyword evidence="3" id="KW-1185">Reference proteome</keyword>
<protein>
    <submittedName>
        <fullName evidence="2">Uncharacterized protein</fullName>
    </submittedName>
</protein>
<dbReference type="AlphaFoldDB" id="A0AA36D4F6"/>
<feature type="non-terminal residue" evidence="2">
    <location>
        <position position="1"/>
    </location>
</feature>